<evidence type="ECO:0000256" key="3">
    <source>
        <dbReference type="ARBA" id="ARBA00022989"/>
    </source>
</evidence>
<dbReference type="GO" id="GO:0022857">
    <property type="term" value="F:transmembrane transporter activity"/>
    <property type="evidence" value="ECO:0007669"/>
    <property type="project" value="InterPro"/>
</dbReference>
<evidence type="ECO:0000256" key="4">
    <source>
        <dbReference type="ARBA" id="ARBA00023136"/>
    </source>
</evidence>
<keyword evidence="8" id="KW-1185">Reference proteome</keyword>
<organism evidence="7 8">
    <name type="scientific">Acrodontium crateriforme</name>
    <dbReference type="NCBI Taxonomy" id="150365"/>
    <lineage>
        <taxon>Eukaryota</taxon>
        <taxon>Fungi</taxon>
        <taxon>Dikarya</taxon>
        <taxon>Ascomycota</taxon>
        <taxon>Pezizomycotina</taxon>
        <taxon>Dothideomycetes</taxon>
        <taxon>Dothideomycetidae</taxon>
        <taxon>Mycosphaerellales</taxon>
        <taxon>Teratosphaeriaceae</taxon>
        <taxon>Acrodontium</taxon>
    </lineage>
</organism>
<feature type="transmembrane region" description="Helical" evidence="5">
    <location>
        <begin position="125"/>
        <end position="144"/>
    </location>
</feature>
<dbReference type="Pfam" id="PF07690">
    <property type="entry name" value="MFS_1"/>
    <property type="match status" value="1"/>
</dbReference>
<evidence type="ECO:0000313" key="8">
    <source>
        <dbReference type="Proteomes" id="UP001303373"/>
    </source>
</evidence>
<dbReference type="GO" id="GO:0016020">
    <property type="term" value="C:membrane"/>
    <property type="evidence" value="ECO:0007669"/>
    <property type="project" value="UniProtKB-SubCell"/>
</dbReference>
<feature type="transmembrane region" description="Helical" evidence="5">
    <location>
        <begin position="393"/>
        <end position="412"/>
    </location>
</feature>
<sequence>MVTQTDTVELEAIGPLTHLQQHSSTLSSDDKSSIGTIQEPDAPAQIQNDDISAFRASIIMLNASGISFVCSMTTGLLSTGLPMMASSLNLSNALILWPASIYSLTAGCSFILAGAIADAAGSRKVFLLGCLILSLCILACGLSRTGTELIIFRGLQGIAASFCLPTSISILTQTFPSGRRRTRGLAMQGAAQPIGYSAGLFLGGLFADTIGWRWGWYISSVMCVAVFIAGWFSLPKCQRTNLQVPARKQIAVDVDWIGALLASACLGLVSYALAAIASDTSNIRRPTNIVLIVISVALIPAFTFWMNRQERKGNPALIPNSVWKNRHFTSTCAMVFLVGGILNAGEFFFSLFFQKVQLLSALQSSIRFLPNIIIGTLISIGTEAVLHKWNTYYYVLAMSGIATVAPLLMGLMKIEWSYWYMAFWAMSLLPFANDVLFIVGALVIAGNFSENKQALAGSVLNTVYSFGTSVGLGVMALISSSVTDESHYDNKDAVPALLEGYRATFWTCLGLSVLCCLIGTFGLRGIGKIGLKVD</sequence>
<dbReference type="PANTHER" id="PTHR42718:SF10">
    <property type="entry name" value="TRANSPORTER, PUTATIVE (AFU_ORTHOLOGUE AFUA_8G06760)-RELATED"/>
    <property type="match status" value="1"/>
</dbReference>
<feature type="transmembrane region" description="Helical" evidence="5">
    <location>
        <begin position="328"/>
        <end position="353"/>
    </location>
</feature>
<feature type="transmembrane region" description="Helical" evidence="5">
    <location>
        <begin position="150"/>
        <end position="172"/>
    </location>
</feature>
<dbReference type="AlphaFoldDB" id="A0AAQ3M2L5"/>
<dbReference type="Proteomes" id="UP001303373">
    <property type="component" value="Chromosome 4"/>
</dbReference>
<dbReference type="SUPFAM" id="SSF103473">
    <property type="entry name" value="MFS general substrate transporter"/>
    <property type="match status" value="1"/>
</dbReference>
<feature type="transmembrane region" description="Helical" evidence="5">
    <location>
        <begin position="93"/>
        <end position="113"/>
    </location>
</feature>
<dbReference type="PANTHER" id="PTHR42718">
    <property type="entry name" value="MAJOR FACILITATOR SUPERFAMILY MULTIDRUG TRANSPORTER MFSC"/>
    <property type="match status" value="1"/>
</dbReference>
<feature type="domain" description="Major facilitator superfamily (MFS) profile" evidence="6">
    <location>
        <begin position="59"/>
        <end position="527"/>
    </location>
</feature>
<dbReference type="PROSITE" id="PS50850">
    <property type="entry name" value="MFS"/>
    <property type="match status" value="1"/>
</dbReference>
<evidence type="ECO:0000313" key="7">
    <source>
        <dbReference type="EMBL" id="WPH00642.1"/>
    </source>
</evidence>
<name>A0AAQ3M2L5_9PEZI</name>
<dbReference type="InterPro" id="IPR020846">
    <property type="entry name" value="MFS_dom"/>
</dbReference>
<evidence type="ECO:0000256" key="2">
    <source>
        <dbReference type="ARBA" id="ARBA00022692"/>
    </source>
</evidence>
<reference evidence="7 8" key="1">
    <citation type="submission" date="2023-11" db="EMBL/GenBank/DDBJ databases">
        <title>An acidophilic fungus is an integral part of prey digestion in a carnivorous sundew plant.</title>
        <authorList>
            <person name="Tsai I.J."/>
        </authorList>
    </citation>
    <scope>NUCLEOTIDE SEQUENCE [LARGE SCALE GENOMIC DNA]</scope>
    <source>
        <strain evidence="7">169a</strain>
    </source>
</reference>
<evidence type="ECO:0000256" key="5">
    <source>
        <dbReference type="SAM" id="Phobius"/>
    </source>
</evidence>
<dbReference type="Gene3D" id="1.20.1250.20">
    <property type="entry name" value="MFS general substrate transporter like domains"/>
    <property type="match status" value="2"/>
</dbReference>
<proteinExistence type="predicted"/>
<feature type="transmembrane region" description="Helical" evidence="5">
    <location>
        <begin position="365"/>
        <end position="386"/>
    </location>
</feature>
<gene>
    <name evidence="7" type="ORF">R9X50_00347200</name>
</gene>
<feature type="transmembrane region" description="Helical" evidence="5">
    <location>
        <begin position="289"/>
        <end position="307"/>
    </location>
</feature>
<accession>A0AAQ3M2L5</accession>
<feature type="transmembrane region" description="Helical" evidence="5">
    <location>
        <begin position="59"/>
        <end position="81"/>
    </location>
</feature>
<dbReference type="InterPro" id="IPR036259">
    <property type="entry name" value="MFS_trans_sf"/>
</dbReference>
<feature type="transmembrane region" description="Helical" evidence="5">
    <location>
        <begin position="418"/>
        <end position="446"/>
    </location>
</feature>
<keyword evidence="4 5" id="KW-0472">Membrane</keyword>
<feature type="transmembrane region" description="Helical" evidence="5">
    <location>
        <begin position="193"/>
        <end position="210"/>
    </location>
</feature>
<feature type="transmembrane region" description="Helical" evidence="5">
    <location>
        <begin position="254"/>
        <end position="277"/>
    </location>
</feature>
<dbReference type="InterPro" id="IPR011701">
    <property type="entry name" value="MFS"/>
</dbReference>
<evidence type="ECO:0000259" key="6">
    <source>
        <dbReference type="PROSITE" id="PS50850"/>
    </source>
</evidence>
<dbReference type="EMBL" id="CP138583">
    <property type="protein sequence ID" value="WPH00642.1"/>
    <property type="molecule type" value="Genomic_DNA"/>
</dbReference>
<feature type="transmembrane region" description="Helical" evidence="5">
    <location>
        <begin position="458"/>
        <end position="483"/>
    </location>
</feature>
<feature type="transmembrane region" description="Helical" evidence="5">
    <location>
        <begin position="216"/>
        <end position="234"/>
    </location>
</feature>
<keyword evidence="3 5" id="KW-1133">Transmembrane helix</keyword>
<feature type="transmembrane region" description="Helical" evidence="5">
    <location>
        <begin position="503"/>
        <end position="523"/>
    </location>
</feature>
<comment type="subcellular location">
    <subcellularLocation>
        <location evidence="1">Membrane</location>
        <topology evidence="1">Multi-pass membrane protein</topology>
    </subcellularLocation>
</comment>
<protein>
    <submittedName>
        <fullName evidence="7">General substrate transporter, protein</fullName>
    </submittedName>
</protein>
<evidence type="ECO:0000256" key="1">
    <source>
        <dbReference type="ARBA" id="ARBA00004141"/>
    </source>
</evidence>
<keyword evidence="2 5" id="KW-0812">Transmembrane</keyword>